<sequence>DMAEVSNMDSWQHGLLERYVKEGLKNKTLTMSEQMTEVSAPKQTRQWISGILSEMDELRKEKGKEDLARVKVDFSEMEKAGRIEKKKPLTETAPEKEKTHSEPKKGRAR</sequence>
<feature type="non-terminal residue" evidence="2">
    <location>
        <position position="1"/>
    </location>
</feature>
<organism evidence="2 3">
    <name type="scientific">Candidatus Lachnoclostridium stercoravium</name>
    <dbReference type="NCBI Taxonomy" id="2838633"/>
    <lineage>
        <taxon>Bacteria</taxon>
        <taxon>Bacillati</taxon>
        <taxon>Bacillota</taxon>
        <taxon>Clostridia</taxon>
        <taxon>Lachnospirales</taxon>
        <taxon>Lachnospiraceae</taxon>
    </lineage>
</organism>
<reference evidence="2" key="2">
    <citation type="submission" date="2021-04" db="EMBL/GenBank/DDBJ databases">
        <authorList>
            <person name="Gilroy R."/>
        </authorList>
    </citation>
    <scope>NUCLEOTIDE SEQUENCE</scope>
    <source>
        <strain evidence="2">CHK178-16964</strain>
    </source>
</reference>
<protein>
    <submittedName>
        <fullName evidence="2">Uncharacterized protein</fullName>
    </submittedName>
</protein>
<dbReference type="EMBL" id="DWZA01000099">
    <property type="protein sequence ID" value="HJA72147.1"/>
    <property type="molecule type" value="Genomic_DNA"/>
</dbReference>
<reference evidence="2" key="1">
    <citation type="journal article" date="2021" name="PeerJ">
        <title>Extensive microbial diversity within the chicken gut microbiome revealed by metagenomics and culture.</title>
        <authorList>
            <person name="Gilroy R."/>
            <person name="Ravi A."/>
            <person name="Getino M."/>
            <person name="Pursley I."/>
            <person name="Horton D.L."/>
            <person name="Alikhan N.F."/>
            <person name="Baker D."/>
            <person name="Gharbi K."/>
            <person name="Hall N."/>
            <person name="Watson M."/>
            <person name="Adriaenssens E.M."/>
            <person name="Foster-Nyarko E."/>
            <person name="Jarju S."/>
            <person name="Secka A."/>
            <person name="Antonio M."/>
            <person name="Oren A."/>
            <person name="Chaudhuri R.R."/>
            <person name="La Ragione R."/>
            <person name="Hildebrand F."/>
            <person name="Pallen M.J."/>
        </authorList>
    </citation>
    <scope>NUCLEOTIDE SEQUENCE</scope>
    <source>
        <strain evidence="2">CHK178-16964</strain>
    </source>
</reference>
<gene>
    <name evidence="2" type="ORF">IAA07_11340</name>
</gene>
<name>A0A9D2HJT9_9FIRM</name>
<evidence type="ECO:0000313" key="3">
    <source>
        <dbReference type="Proteomes" id="UP000823900"/>
    </source>
</evidence>
<accession>A0A9D2HJT9</accession>
<evidence type="ECO:0000313" key="2">
    <source>
        <dbReference type="EMBL" id="HJA72147.1"/>
    </source>
</evidence>
<feature type="region of interest" description="Disordered" evidence="1">
    <location>
        <begin position="77"/>
        <end position="109"/>
    </location>
</feature>
<dbReference type="Proteomes" id="UP000823900">
    <property type="component" value="Unassembled WGS sequence"/>
</dbReference>
<evidence type="ECO:0000256" key="1">
    <source>
        <dbReference type="SAM" id="MobiDB-lite"/>
    </source>
</evidence>
<proteinExistence type="predicted"/>
<comment type="caution">
    <text evidence="2">The sequence shown here is derived from an EMBL/GenBank/DDBJ whole genome shotgun (WGS) entry which is preliminary data.</text>
</comment>
<dbReference type="AlphaFoldDB" id="A0A9D2HJT9"/>